<accession>A0A419X319</accession>
<dbReference type="RefSeq" id="WP_120239962.1">
    <property type="nucleotide sequence ID" value="NZ_RAPQ01000009.1"/>
</dbReference>
<name>A0A419X319_9BACT</name>
<evidence type="ECO:0000313" key="1">
    <source>
        <dbReference type="EMBL" id="RKE02102.1"/>
    </source>
</evidence>
<dbReference type="AlphaFoldDB" id="A0A419X319"/>
<dbReference type="Proteomes" id="UP000284531">
    <property type="component" value="Unassembled WGS sequence"/>
</dbReference>
<dbReference type="OrthoDB" id="1095982at2"/>
<dbReference type="PROSITE" id="PS51257">
    <property type="entry name" value="PROKAR_LIPOPROTEIN"/>
    <property type="match status" value="1"/>
</dbReference>
<evidence type="ECO:0000313" key="2">
    <source>
        <dbReference type="Proteomes" id="UP000284531"/>
    </source>
</evidence>
<evidence type="ECO:0008006" key="3">
    <source>
        <dbReference type="Google" id="ProtNLM"/>
    </source>
</evidence>
<dbReference type="InterPro" id="IPR029058">
    <property type="entry name" value="AB_hydrolase_fold"/>
</dbReference>
<proteinExistence type="predicted"/>
<reference evidence="1 2" key="1">
    <citation type="submission" date="2018-09" db="EMBL/GenBank/DDBJ databases">
        <title>Genomic Encyclopedia of Archaeal and Bacterial Type Strains, Phase II (KMG-II): from individual species to whole genera.</title>
        <authorList>
            <person name="Goeker M."/>
        </authorList>
    </citation>
    <scope>NUCLEOTIDE SEQUENCE [LARGE SCALE GENOMIC DNA]</scope>
    <source>
        <strain evidence="1 2">DSM 21950</strain>
    </source>
</reference>
<dbReference type="SUPFAM" id="SSF53474">
    <property type="entry name" value="alpha/beta-Hydrolases"/>
    <property type="match status" value="1"/>
</dbReference>
<dbReference type="EMBL" id="RAPQ01000009">
    <property type="protein sequence ID" value="RKE02102.1"/>
    <property type="molecule type" value="Genomic_DNA"/>
</dbReference>
<protein>
    <recommendedName>
        <fullName evidence="3">Esterase</fullName>
    </recommendedName>
</protein>
<keyword evidence="2" id="KW-1185">Reference proteome</keyword>
<sequence length="335" mass="38372">MKSLILILLSLSFLTSCTNKKSEKNHHRVVESYVQLDGKQVLSENESVSIPLSKQGYTLHLPDSSSVATLVFFSGSALDTTAIIPEFSIIEPALKKQMAVIFVSTGKPIDFFFTDKDISIADKILGHALNKHKLSDKPVFLGGMSLAGTMALRYCEYCFSNKSEFNVWPKAVAICDSPLDMVRMWHEQEQALLNNFHPNAVGEARWVLHFLQENLGGSPKEAMESYIEYSPFVYNDKNRTKIELFKKLAIRMYHEPDIEWWIKNRAKDYNTINSIDLAGFYNHLRQAGNMEAELITSYNKREGYEKNSSPHTWTIVDNAELINWYLEKMKKIINR</sequence>
<gene>
    <name evidence="1" type="ORF">BXY64_2183</name>
</gene>
<organism evidence="1 2">
    <name type="scientific">Marinifilum flexuosum</name>
    <dbReference type="NCBI Taxonomy" id="1117708"/>
    <lineage>
        <taxon>Bacteria</taxon>
        <taxon>Pseudomonadati</taxon>
        <taxon>Bacteroidota</taxon>
        <taxon>Bacteroidia</taxon>
        <taxon>Marinilabiliales</taxon>
        <taxon>Marinifilaceae</taxon>
    </lineage>
</organism>
<comment type="caution">
    <text evidence="1">The sequence shown here is derived from an EMBL/GenBank/DDBJ whole genome shotgun (WGS) entry which is preliminary data.</text>
</comment>